<evidence type="ECO:0000256" key="7">
    <source>
        <dbReference type="ARBA" id="ARBA00023224"/>
    </source>
</evidence>
<dbReference type="Proteomes" id="UP000828390">
    <property type="component" value="Unassembled WGS sequence"/>
</dbReference>
<dbReference type="InterPro" id="IPR000276">
    <property type="entry name" value="GPCR_Rhodpsn"/>
</dbReference>
<reference evidence="9" key="1">
    <citation type="journal article" date="2019" name="bioRxiv">
        <title>The Genome of the Zebra Mussel, Dreissena polymorpha: A Resource for Invasive Species Research.</title>
        <authorList>
            <person name="McCartney M.A."/>
            <person name="Auch B."/>
            <person name="Kono T."/>
            <person name="Mallez S."/>
            <person name="Zhang Y."/>
            <person name="Obille A."/>
            <person name="Becker A."/>
            <person name="Abrahante J.E."/>
            <person name="Garbe J."/>
            <person name="Badalamenti J.P."/>
            <person name="Herman A."/>
            <person name="Mangelson H."/>
            <person name="Liachko I."/>
            <person name="Sullivan S."/>
            <person name="Sone E.D."/>
            <person name="Koren S."/>
            <person name="Silverstein K.A.T."/>
            <person name="Beckman K.B."/>
            <person name="Gohl D.M."/>
        </authorList>
    </citation>
    <scope>NUCLEOTIDE SEQUENCE</scope>
    <source>
        <strain evidence="9">Duluth1</strain>
        <tissue evidence="9">Whole animal</tissue>
    </source>
</reference>
<dbReference type="PROSITE" id="PS50262">
    <property type="entry name" value="G_PROTEIN_RECEP_F1_2"/>
    <property type="match status" value="1"/>
</dbReference>
<proteinExistence type="predicted"/>
<dbReference type="Gene3D" id="1.20.1070.10">
    <property type="entry name" value="Rhodopsin 7-helix transmembrane proteins"/>
    <property type="match status" value="1"/>
</dbReference>
<dbReference type="EMBL" id="JAIWYP010000002">
    <property type="protein sequence ID" value="KAH3861889.1"/>
    <property type="molecule type" value="Genomic_DNA"/>
</dbReference>
<evidence type="ECO:0000256" key="6">
    <source>
        <dbReference type="ARBA" id="ARBA00023170"/>
    </source>
</evidence>
<evidence type="ECO:0000256" key="3">
    <source>
        <dbReference type="ARBA" id="ARBA00022989"/>
    </source>
</evidence>
<dbReference type="SUPFAM" id="SSF81321">
    <property type="entry name" value="Family A G protein-coupled receptor-like"/>
    <property type="match status" value="1"/>
</dbReference>
<dbReference type="GO" id="GO:0005886">
    <property type="term" value="C:plasma membrane"/>
    <property type="evidence" value="ECO:0007669"/>
    <property type="project" value="TreeGrafter"/>
</dbReference>
<sequence length="145" mass="16377">MLVIIVALFVLCWLPLQTFFLVLNFAGPTHDHTSLNLTYFICHWVAMSNSFVNPIVYGTLNDSFRADVSVIFCKCLRRDGTTRTSRGGALKFKFPAKSYNGHSNVTDDEKISQSYALSPYNQDRHLCVPVTRQMTKTSLMLTDSS</sequence>
<evidence type="ECO:0000256" key="4">
    <source>
        <dbReference type="ARBA" id="ARBA00023040"/>
    </source>
</evidence>
<dbReference type="PANTHER" id="PTHR24235:SF29">
    <property type="entry name" value="GH23382P"/>
    <property type="match status" value="1"/>
</dbReference>
<evidence type="ECO:0000256" key="1">
    <source>
        <dbReference type="ARBA" id="ARBA00004141"/>
    </source>
</evidence>
<dbReference type="PRINTS" id="PR00237">
    <property type="entry name" value="GPCRRHODOPSN"/>
</dbReference>
<gene>
    <name evidence="9" type="ORF">DPMN_024842</name>
</gene>
<dbReference type="Pfam" id="PF00001">
    <property type="entry name" value="7tm_1"/>
    <property type="match status" value="1"/>
</dbReference>
<dbReference type="GO" id="GO:0042923">
    <property type="term" value="F:neuropeptide binding"/>
    <property type="evidence" value="ECO:0007669"/>
    <property type="project" value="TreeGrafter"/>
</dbReference>
<reference evidence="9" key="2">
    <citation type="submission" date="2020-11" db="EMBL/GenBank/DDBJ databases">
        <authorList>
            <person name="McCartney M.A."/>
            <person name="Auch B."/>
            <person name="Kono T."/>
            <person name="Mallez S."/>
            <person name="Becker A."/>
            <person name="Gohl D.M."/>
            <person name="Silverstein K.A.T."/>
            <person name="Koren S."/>
            <person name="Bechman K.B."/>
            <person name="Herman A."/>
            <person name="Abrahante J.E."/>
            <person name="Garbe J."/>
        </authorList>
    </citation>
    <scope>NUCLEOTIDE SEQUENCE</scope>
    <source>
        <strain evidence="9">Duluth1</strain>
        <tissue evidence="9">Whole animal</tissue>
    </source>
</reference>
<dbReference type="PANTHER" id="PTHR24235">
    <property type="entry name" value="NEUROPEPTIDE Y RECEPTOR"/>
    <property type="match status" value="1"/>
</dbReference>
<keyword evidence="7" id="KW-0807">Transducer</keyword>
<feature type="domain" description="G-protein coupled receptors family 1 profile" evidence="8">
    <location>
        <begin position="1"/>
        <end position="57"/>
    </location>
</feature>
<evidence type="ECO:0000256" key="5">
    <source>
        <dbReference type="ARBA" id="ARBA00023136"/>
    </source>
</evidence>
<evidence type="ECO:0000313" key="10">
    <source>
        <dbReference type="Proteomes" id="UP000828390"/>
    </source>
</evidence>
<keyword evidence="10" id="KW-1185">Reference proteome</keyword>
<evidence type="ECO:0000259" key="8">
    <source>
        <dbReference type="PROSITE" id="PS50262"/>
    </source>
</evidence>
<keyword evidence="2" id="KW-0812">Transmembrane</keyword>
<evidence type="ECO:0000313" key="9">
    <source>
        <dbReference type="EMBL" id="KAH3861889.1"/>
    </source>
</evidence>
<keyword evidence="3" id="KW-1133">Transmembrane helix</keyword>
<dbReference type="GO" id="GO:0043005">
    <property type="term" value="C:neuron projection"/>
    <property type="evidence" value="ECO:0007669"/>
    <property type="project" value="TreeGrafter"/>
</dbReference>
<keyword evidence="6" id="KW-0675">Receptor</keyword>
<evidence type="ECO:0000256" key="2">
    <source>
        <dbReference type="ARBA" id="ARBA00022692"/>
    </source>
</evidence>
<comment type="caution">
    <text evidence="9">The sequence shown here is derived from an EMBL/GenBank/DDBJ whole genome shotgun (WGS) entry which is preliminary data.</text>
</comment>
<comment type="subcellular location">
    <subcellularLocation>
        <location evidence="1">Membrane</location>
        <topology evidence="1">Multi-pass membrane protein</topology>
    </subcellularLocation>
</comment>
<keyword evidence="5" id="KW-0472">Membrane</keyword>
<accession>A0A9D4LQ48</accession>
<dbReference type="InterPro" id="IPR017452">
    <property type="entry name" value="GPCR_Rhodpsn_7TM"/>
</dbReference>
<dbReference type="AlphaFoldDB" id="A0A9D4LQ48"/>
<name>A0A9D4LQ48_DREPO</name>
<protein>
    <recommendedName>
        <fullName evidence="8">G-protein coupled receptors family 1 profile domain-containing protein</fullName>
    </recommendedName>
</protein>
<organism evidence="9 10">
    <name type="scientific">Dreissena polymorpha</name>
    <name type="common">Zebra mussel</name>
    <name type="synonym">Mytilus polymorpha</name>
    <dbReference type="NCBI Taxonomy" id="45954"/>
    <lineage>
        <taxon>Eukaryota</taxon>
        <taxon>Metazoa</taxon>
        <taxon>Spiralia</taxon>
        <taxon>Lophotrochozoa</taxon>
        <taxon>Mollusca</taxon>
        <taxon>Bivalvia</taxon>
        <taxon>Autobranchia</taxon>
        <taxon>Heteroconchia</taxon>
        <taxon>Euheterodonta</taxon>
        <taxon>Imparidentia</taxon>
        <taxon>Neoheterodontei</taxon>
        <taxon>Myida</taxon>
        <taxon>Dreissenoidea</taxon>
        <taxon>Dreissenidae</taxon>
        <taxon>Dreissena</taxon>
    </lineage>
</organism>
<dbReference type="GO" id="GO:0008188">
    <property type="term" value="F:neuropeptide receptor activity"/>
    <property type="evidence" value="ECO:0007669"/>
    <property type="project" value="TreeGrafter"/>
</dbReference>
<keyword evidence="4" id="KW-0297">G-protein coupled receptor</keyword>